<sequence>IRAFIDRSTEETKLNWSCYATPAEGLSGKFIKKDKKAFGVIKGITDKDYYTNSFHIPVNYPISIKDKIDIEAPYHKLCNAGHISYIEVDDCPSGEAIMDILNYAYKNTNISYLGINFHIRYCKNCGKYLN</sequence>
<dbReference type="GO" id="GO:0004748">
    <property type="term" value="F:ribonucleoside-diphosphate reductase activity, thioredoxin disulfide as acceptor"/>
    <property type="evidence" value="ECO:0007669"/>
    <property type="project" value="TreeGrafter"/>
</dbReference>
<dbReference type="SUPFAM" id="SSF51998">
    <property type="entry name" value="PFL-like glycyl radical enzymes"/>
    <property type="match status" value="1"/>
</dbReference>
<dbReference type="GO" id="GO:0008998">
    <property type="term" value="F:ribonucleoside-triphosphate reductase (thioredoxin) activity"/>
    <property type="evidence" value="ECO:0007669"/>
    <property type="project" value="InterPro"/>
</dbReference>
<dbReference type="PANTHER" id="PTHR21075:SF0">
    <property type="entry name" value="ANAEROBIC RIBONUCLEOSIDE-TRIPHOSPHATE REDUCTASE"/>
    <property type="match status" value="1"/>
</dbReference>
<organism evidence="1 2">
    <name type="scientific">Clostridium perfringens</name>
    <dbReference type="NCBI Taxonomy" id="1502"/>
    <lineage>
        <taxon>Bacteria</taxon>
        <taxon>Bacillati</taxon>
        <taxon>Bacillota</taxon>
        <taxon>Clostridia</taxon>
        <taxon>Eubacteriales</taxon>
        <taxon>Clostridiaceae</taxon>
        <taxon>Clostridium</taxon>
    </lineage>
</organism>
<gene>
    <name evidence="1" type="ORF">GNF83_22450</name>
</gene>
<dbReference type="AlphaFoldDB" id="A0AAW9KHT8"/>
<dbReference type="PANTHER" id="PTHR21075">
    <property type="entry name" value="ANAEROBIC RIBONUCLEOSIDE-TRIPHOSPHATE REDUCTASE"/>
    <property type="match status" value="1"/>
</dbReference>
<feature type="non-terminal residue" evidence="1">
    <location>
        <position position="1"/>
    </location>
</feature>
<comment type="caution">
    <text evidence="1">The sequence shown here is derived from an EMBL/GenBank/DDBJ whole genome shotgun (WGS) entry which is preliminary data.</text>
</comment>
<evidence type="ECO:0000313" key="2">
    <source>
        <dbReference type="Proteomes" id="UP001288944"/>
    </source>
</evidence>
<name>A0AAW9KHT8_CLOPF</name>
<dbReference type="GO" id="GO:0009265">
    <property type="term" value="P:2'-deoxyribonucleotide biosynthetic process"/>
    <property type="evidence" value="ECO:0007669"/>
    <property type="project" value="TreeGrafter"/>
</dbReference>
<proteinExistence type="predicted"/>
<protein>
    <submittedName>
        <fullName evidence="1">Anaerobic ribonucleoside-triphosphate reductase</fullName>
    </submittedName>
</protein>
<dbReference type="GO" id="GO:0006260">
    <property type="term" value="P:DNA replication"/>
    <property type="evidence" value="ECO:0007669"/>
    <property type="project" value="InterPro"/>
</dbReference>
<dbReference type="GO" id="GO:0031250">
    <property type="term" value="C:anaerobic ribonucleoside-triphosphate reductase complex"/>
    <property type="evidence" value="ECO:0007669"/>
    <property type="project" value="TreeGrafter"/>
</dbReference>
<evidence type="ECO:0000313" key="1">
    <source>
        <dbReference type="EMBL" id="MDZ7543873.1"/>
    </source>
</evidence>
<dbReference type="Gene3D" id="3.20.70.20">
    <property type="match status" value="1"/>
</dbReference>
<dbReference type="EMBL" id="WNUR01001738">
    <property type="protein sequence ID" value="MDZ7543873.1"/>
    <property type="molecule type" value="Genomic_DNA"/>
</dbReference>
<dbReference type="InterPro" id="IPR012833">
    <property type="entry name" value="NrdD"/>
</dbReference>
<feature type="non-terminal residue" evidence="1">
    <location>
        <position position="130"/>
    </location>
</feature>
<reference evidence="1" key="1">
    <citation type="submission" date="2019-11" db="EMBL/GenBank/DDBJ databases">
        <title>Characterization of Clostridium perfringens isolates from swine manure treated agricultural soils.</title>
        <authorList>
            <person name="Wushke S.T."/>
        </authorList>
    </citation>
    <scope>NUCLEOTIDE SEQUENCE</scope>
    <source>
        <strain evidence="1">X62</strain>
    </source>
</reference>
<dbReference type="Proteomes" id="UP001288944">
    <property type="component" value="Unassembled WGS sequence"/>
</dbReference>
<accession>A0AAW9KHT8</accession>
<dbReference type="Pfam" id="PF13597">
    <property type="entry name" value="NRDD"/>
    <property type="match status" value="1"/>
</dbReference>